<accession>A0A5R8Q7J6</accession>
<name>A0A5R8Q7J6_9FIRM</name>
<dbReference type="RefSeq" id="WP_138192316.1">
    <property type="nucleotide sequence ID" value="NZ_VBWP01000012.1"/>
</dbReference>
<dbReference type="Proteomes" id="UP000306912">
    <property type="component" value="Unassembled WGS sequence"/>
</dbReference>
<proteinExistence type="predicted"/>
<organism evidence="1 2">
    <name type="scientific">Culicoidibacter larvae</name>
    <dbReference type="NCBI Taxonomy" id="2579976"/>
    <lineage>
        <taxon>Bacteria</taxon>
        <taxon>Bacillati</taxon>
        <taxon>Bacillota</taxon>
        <taxon>Culicoidibacteria</taxon>
        <taxon>Culicoidibacterales</taxon>
        <taxon>Culicoidibacteraceae</taxon>
        <taxon>Culicoidibacter</taxon>
    </lineage>
</organism>
<dbReference type="InParanoid" id="A0A5R8Q7J6"/>
<keyword evidence="2" id="KW-1185">Reference proteome</keyword>
<evidence type="ECO:0000313" key="2">
    <source>
        <dbReference type="Proteomes" id="UP000306912"/>
    </source>
</evidence>
<protein>
    <submittedName>
        <fullName evidence="1">Uncharacterized protein</fullName>
    </submittedName>
</protein>
<sequence length="77" mass="8541">MTKIHSAVVEQATLKAVRHIYPTASISDIKNKMEELDGVSYTTELIQEALDYLMEIGKVKKTGFGTYIYNWGGATNG</sequence>
<evidence type="ECO:0000313" key="1">
    <source>
        <dbReference type="EMBL" id="TLG71401.1"/>
    </source>
</evidence>
<gene>
    <name evidence="1" type="ORF">FEZ08_10935</name>
</gene>
<reference evidence="1 2" key="1">
    <citation type="submission" date="2019-05" db="EMBL/GenBank/DDBJ databases">
        <title>Culicoidintestinum kansasii gen. nov., sp. nov. from the gastrointestinal tract of the biting midge, Culicoides sonorensis.</title>
        <authorList>
            <person name="Neupane S."/>
            <person name="Ghosh A."/>
            <person name="Gunther S."/>
            <person name="Martin K."/>
            <person name="Zurek L."/>
        </authorList>
    </citation>
    <scope>NUCLEOTIDE SEQUENCE [LARGE SCALE GENOMIC DNA]</scope>
    <source>
        <strain evidence="1 2">CS-1</strain>
    </source>
</reference>
<comment type="caution">
    <text evidence="1">The sequence shown here is derived from an EMBL/GenBank/DDBJ whole genome shotgun (WGS) entry which is preliminary data.</text>
</comment>
<dbReference type="EMBL" id="VBWP01000012">
    <property type="protein sequence ID" value="TLG71401.1"/>
    <property type="molecule type" value="Genomic_DNA"/>
</dbReference>
<dbReference type="AlphaFoldDB" id="A0A5R8Q7J6"/>